<reference evidence="1 2" key="1">
    <citation type="submission" date="2017-09" db="EMBL/GenBank/DDBJ databases">
        <title>Paracoccus alkalisoli sp. nov., isolated from saline alkaline soil.</title>
        <authorList>
            <person name="Dong X."/>
            <person name="Zhang G."/>
        </authorList>
    </citation>
    <scope>NUCLEOTIDE SEQUENCE [LARGE SCALE GENOMIC DNA]</scope>
    <source>
        <strain evidence="1 2">WN007</strain>
    </source>
</reference>
<dbReference type="OrthoDB" id="9811423at2"/>
<name>A0A2A2GNY8_9RHOB</name>
<evidence type="ECO:0000313" key="2">
    <source>
        <dbReference type="Proteomes" id="UP000218023"/>
    </source>
</evidence>
<keyword evidence="2" id="KW-1185">Reference proteome</keyword>
<dbReference type="PANTHER" id="PTHR35175:SF2">
    <property type="entry name" value="DUF1289 DOMAIN-CONTAINING PROTEIN"/>
    <property type="match status" value="1"/>
</dbReference>
<dbReference type="PANTHER" id="PTHR35175">
    <property type="entry name" value="DUF1289 DOMAIN-CONTAINING PROTEIN"/>
    <property type="match status" value="1"/>
</dbReference>
<sequence length="57" mass="6393">MSVESPCRKLCALDPATRVCAGCLRTLDEIARWSRMSDEEKRGVLRRIEAAMVSVEP</sequence>
<proteinExistence type="predicted"/>
<protein>
    <submittedName>
        <fullName evidence="1">DUF1289 domain-containing protein</fullName>
    </submittedName>
</protein>
<dbReference type="Proteomes" id="UP000218023">
    <property type="component" value="Unassembled WGS sequence"/>
</dbReference>
<accession>A0A2A2GNY8</accession>
<organism evidence="1 2">
    <name type="scientific">Paracoccus salipaludis</name>
    <dbReference type="NCBI Taxonomy" id="2032623"/>
    <lineage>
        <taxon>Bacteria</taxon>
        <taxon>Pseudomonadati</taxon>
        <taxon>Pseudomonadota</taxon>
        <taxon>Alphaproteobacteria</taxon>
        <taxon>Rhodobacterales</taxon>
        <taxon>Paracoccaceae</taxon>
        <taxon>Paracoccus</taxon>
    </lineage>
</organism>
<evidence type="ECO:0000313" key="1">
    <source>
        <dbReference type="EMBL" id="PAU98699.1"/>
    </source>
</evidence>
<gene>
    <name evidence="1" type="ORF">CK240_00705</name>
</gene>
<dbReference type="RefSeq" id="WP_095638418.1">
    <property type="nucleotide sequence ID" value="NZ_NSJZ01000001.1"/>
</dbReference>
<dbReference type="EMBL" id="NSJZ01000001">
    <property type="protein sequence ID" value="PAU98699.1"/>
    <property type="molecule type" value="Genomic_DNA"/>
</dbReference>
<comment type="caution">
    <text evidence="1">The sequence shown here is derived from an EMBL/GenBank/DDBJ whole genome shotgun (WGS) entry which is preliminary data.</text>
</comment>
<dbReference type="Pfam" id="PF06945">
    <property type="entry name" value="DUF1289"/>
    <property type="match status" value="1"/>
</dbReference>
<dbReference type="AlphaFoldDB" id="A0A2A2GNY8"/>
<dbReference type="InterPro" id="IPR010710">
    <property type="entry name" value="DUF1289"/>
</dbReference>